<comment type="caution">
    <text evidence="5">The sequence shown here is derived from an EMBL/GenBank/DDBJ whole genome shotgun (WGS) entry which is preliminary data.</text>
</comment>
<feature type="domain" description="Glycosyltransferase subfamily 4-like N-terminal" evidence="4">
    <location>
        <begin position="41"/>
        <end position="161"/>
    </location>
</feature>
<evidence type="ECO:0000259" key="4">
    <source>
        <dbReference type="Pfam" id="PF13439"/>
    </source>
</evidence>
<gene>
    <name evidence="5" type="ORF">BJ997_002909</name>
</gene>
<dbReference type="PANTHER" id="PTHR12526:SF635">
    <property type="entry name" value="GLYCOSYL TRANSFERASE GROUP 1"/>
    <property type="match status" value="1"/>
</dbReference>
<dbReference type="Pfam" id="PF13692">
    <property type="entry name" value="Glyco_trans_1_4"/>
    <property type="match status" value="2"/>
</dbReference>
<sequence length="799" mass="84752">MARPRIVQHSFGSLGSGGPIGALTRVLSSDLSESFEFRHVPQPGPAGGINLRLVRSLARQMRDFTPDLAHIRGLGNEGFHGVLAARLAGVPKILVSVHGSVRDLVPRPRGPRSLIVGGILEPLTLRLATHVVVVCDDALSKPILRPVRRKIVGVVPNSVDLPADAAGAASRGAVRHALGIGADDLVLIVVGRLVIGKGHLDLLAALDRLLPPAAVVHVLVVGDGPDAALIARRAASVSPVRVHLLGRRLDVPALLGACDVFVLPSLHENLSNALLEAMAAGLPVVATRVGGNTEVVSRGGGLLVPPGDPAALAAGLQRLLDDPALRARLGAEACGVIAARYTTARMTARLKAVYTAILGRVSPTTGNEVVLLGFTIDDRLLNEIAGRSTVLPTQTHNFAWNLVRALQSAGTTVSLLSALPVPDYPEYPQILVRSRRIGAHGATGETIGFVNLLVFKHVTRLYSCLVRGTRFMRRRAPGVVVVHGIHTPFLLFARLLRRTRGVRICLVMTDPPGLVRQVDGPLARLLKGFDRRLVRRLAHGFDGVVALTPALAEDFAAGVPRLVVEGFVDPGLAAVRAAPSEHPEQIHVAYAGGITADYGVANLVNAFRALPDPRLRLDLYGRGTLDAWVRACSEADARITHHGVLAHRDLLPALRGAQLLVNPRPAGQDFVKYSFPSKLLEYLALGVPVVTTRLAGIPDDYRPYLQFTADDSVAALAAAIAASLADPEGAQARAARARRYVFEAKSTGVEGQRIAGFVAGLGRSADATASARRSAARRSARLRIDERARKSREAADDAN</sequence>
<dbReference type="SUPFAM" id="SSF53756">
    <property type="entry name" value="UDP-Glycosyltransferase/glycogen phosphorylase"/>
    <property type="match status" value="2"/>
</dbReference>
<protein>
    <submittedName>
        <fullName evidence="5">Glycosyltransferase involved in cell wall biosynthesis</fullName>
    </submittedName>
</protein>
<accession>A0A7W8ZY94</accession>
<evidence type="ECO:0000313" key="6">
    <source>
        <dbReference type="Proteomes" id="UP000561726"/>
    </source>
</evidence>
<dbReference type="CDD" id="cd03801">
    <property type="entry name" value="GT4_PimA-like"/>
    <property type="match status" value="1"/>
</dbReference>
<proteinExistence type="predicted"/>
<dbReference type="PANTHER" id="PTHR12526">
    <property type="entry name" value="GLYCOSYLTRANSFERASE"/>
    <property type="match status" value="1"/>
</dbReference>
<dbReference type="Pfam" id="PF13439">
    <property type="entry name" value="Glyco_transf_4"/>
    <property type="match status" value="2"/>
</dbReference>
<evidence type="ECO:0000256" key="2">
    <source>
        <dbReference type="ARBA" id="ARBA00022679"/>
    </source>
</evidence>
<feature type="region of interest" description="Disordered" evidence="3">
    <location>
        <begin position="780"/>
        <end position="799"/>
    </location>
</feature>
<dbReference type="InterPro" id="IPR028098">
    <property type="entry name" value="Glyco_trans_4-like_N"/>
</dbReference>
<dbReference type="AlphaFoldDB" id="A0A7W8ZY94"/>
<organism evidence="5 6">
    <name type="scientific">Cryobacterium roopkundense</name>
    <dbReference type="NCBI Taxonomy" id="1001240"/>
    <lineage>
        <taxon>Bacteria</taxon>
        <taxon>Bacillati</taxon>
        <taxon>Actinomycetota</taxon>
        <taxon>Actinomycetes</taxon>
        <taxon>Micrococcales</taxon>
        <taxon>Microbacteriaceae</taxon>
        <taxon>Cryobacterium</taxon>
    </lineage>
</organism>
<feature type="domain" description="Glycosyltransferase subfamily 4-like N-terminal" evidence="4">
    <location>
        <begin position="397"/>
        <end position="564"/>
    </location>
</feature>
<evidence type="ECO:0000313" key="5">
    <source>
        <dbReference type="EMBL" id="MBB5642361.1"/>
    </source>
</evidence>
<dbReference type="Proteomes" id="UP000561726">
    <property type="component" value="Unassembled WGS sequence"/>
</dbReference>
<dbReference type="EMBL" id="JACHBQ010000001">
    <property type="protein sequence ID" value="MBB5642361.1"/>
    <property type="molecule type" value="Genomic_DNA"/>
</dbReference>
<keyword evidence="2 5" id="KW-0808">Transferase</keyword>
<dbReference type="OrthoDB" id="3830319at2"/>
<dbReference type="GO" id="GO:0016757">
    <property type="term" value="F:glycosyltransferase activity"/>
    <property type="evidence" value="ECO:0007669"/>
    <property type="project" value="UniProtKB-KW"/>
</dbReference>
<dbReference type="RefSeq" id="WP_052542544.1">
    <property type="nucleotide sequence ID" value="NZ_JACHBQ010000001.1"/>
</dbReference>
<keyword evidence="1" id="KW-0328">Glycosyltransferase</keyword>
<dbReference type="Gene3D" id="3.40.50.2000">
    <property type="entry name" value="Glycogen Phosphorylase B"/>
    <property type="match status" value="4"/>
</dbReference>
<evidence type="ECO:0000256" key="3">
    <source>
        <dbReference type="SAM" id="MobiDB-lite"/>
    </source>
</evidence>
<reference evidence="5 6" key="1">
    <citation type="submission" date="2020-08" db="EMBL/GenBank/DDBJ databases">
        <title>Sequencing the genomes of 1000 actinobacteria strains.</title>
        <authorList>
            <person name="Klenk H.-P."/>
        </authorList>
    </citation>
    <scope>NUCLEOTIDE SEQUENCE [LARGE SCALE GENOMIC DNA]</scope>
    <source>
        <strain evidence="5 6">DSM 21065</strain>
    </source>
</reference>
<name>A0A7W8ZY94_9MICO</name>
<feature type="compositionally biased region" description="Basic and acidic residues" evidence="3">
    <location>
        <begin position="782"/>
        <end position="799"/>
    </location>
</feature>
<evidence type="ECO:0000256" key="1">
    <source>
        <dbReference type="ARBA" id="ARBA00022676"/>
    </source>
</evidence>